<protein>
    <submittedName>
        <fullName evidence="2">Uncharacterized protein</fullName>
    </submittedName>
</protein>
<sequence length="170" mass="18320">MVVRISVHEDGVWGVEAKNWRVPISAEFHFSLSKPVSGPPARTHMKLPQVSVPLVSREAIQKHRGSGFSPDFEGLGHEPQIHLLLLLGALALKETWAGECGVGRKRLLWEAERGDRVAGAQDPRGRRISTAPGTTPPTTSAPPRSDPSCPSAASHPLLSPTRVSHCPLSI</sequence>
<organism evidence="2 3">
    <name type="scientific">Diceros bicornis minor</name>
    <name type="common">South-central black rhinoceros</name>
    <dbReference type="NCBI Taxonomy" id="77932"/>
    <lineage>
        <taxon>Eukaryota</taxon>
        <taxon>Metazoa</taxon>
        <taxon>Chordata</taxon>
        <taxon>Craniata</taxon>
        <taxon>Vertebrata</taxon>
        <taxon>Euteleostomi</taxon>
        <taxon>Mammalia</taxon>
        <taxon>Eutheria</taxon>
        <taxon>Laurasiatheria</taxon>
        <taxon>Perissodactyla</taxon>
        <taxon>Rhinocerotidae</taxon>
        <taxon>Diceros</taxon>
    </lineage>
</organism>
<name>A0A7J7EIB3_DICBM</name>
<gene>
    <name evidence="2" type="ORF">HPG69_012693</name>
</gene>
<evidence type="ECO:0000256" key="1">
    <source>
        <dbReference type="SAM" id="MobiDB-lite"/>
    </source>
</evidence>
<dbReference type="Proteomes" id="UP000551758">
    <property type="component" value="Unassembled WGS sequence"/>
</dbReference>
<dbReference type="AlphaFoldDB" id="A0A7J7EIB3"/>
<feature type="compositionally biased region" description="Low complexity" evidence="1">
    <location>
        <begin position="129"/>
        <end position="143"/>
    </location>
</feature>
<dbReference type="EMBL" id="JACDTQ010002860">
    <property type="protein sequence ID" value="KAF5915529.1"/>
    <property type="molecule type" value="Genomic_DNA"/>
</dbReference>
<keyword evidence="3" id="KW-1185">Reference proteome</keyword>
<evidence type="ECO:0000313" key="3">
    <source>
        <dbReference type="Proteomes" id="UP000551758"/>
    </source>
</evidence>
<reference evidence="2 3" key="1">
    <citation type="journal article" date="2020" name="Mol. Biol. Evol.">
        <title>Interspecific Gene Flow and the Evolution of Specialization in Black and White Rhinoceros.</title>
        <authorList>
            <person name="Moodley Y."/>
            <person name="Westbury M.V."/>
            <person name="Russo I.M."/>
            <person name="Gopalakrishnan S."/>
            <person name="Rakotoarivelo A."/>
            <person name="Olsen R.A."/>
            <person name="Prost S."/>
            <person name="Tunstall T."/>
            <person name="Ryder O.A."/>
            <person name="Dalen L."/>
            <person name="Bruford M.W."/>
        </authorList>
    </citation>
    <scope>NUCLEOTIDE SEQUENCE [LARGE SCALE GENOMIC DNA]</scope>
    <source>
        <strain evidence="2">SBR-YM</strain>
        <tissue evidence="2">Skin</tissue>
    </source>
</reference>
<feature type="region of interest" description="Disordered" evidence="1">
    <location>
        <begin position="114"/>
        <end position="157"/>
    </location>
</feature>
<accession>A0A7J7EIB3</accession>
<comment type="caution">
    <text evidence="2">The sequence shown here is derived from an EMBL/GenBank/DDBJ whole genome shotgun (WGS) entry which is preliminary data.</text>
</comment>
<proteinExistence type="predicted"/>
<evidence type="ECO:0000313" key="2">
    <source>
        <dbReference type="EMBL" id="KAF5915529.1"/>
    </source>
</evidence>